<accession>A0A426WYN7</accession>
<evidence type="ECO:0000313" key="1">
    <source>
        <dbReference type="EMBL" id="RRT32328.1"/>
    </source>
</evidence>
<reference evidence="1 2" key="1">
    <citation type="journal article" date="2014" name="Agronomy (Basel)">
        <title>A Draft Genome Sequence for Ensete ventricosum, the Drought-Tolerant Tree Against Hunger.</title>
        <authorList>
            <person name="Harrison J."/>
            <person name="Moore K.A."/>
            <person name="Paszkiewicz K."/>
            <person name="Jones T."/>
            <person name="Grant M."/>
            <person name="Ambacheew D."/>
            <person name="Muzemil S."/>
            <person name="Studholme D.J."/>
        </authorList>
    </citation>
    <scope>NUCLEOTIDE SEQUENCE [LARGE SCALE GENOMIC DNA]</scope>
</reference>
<organism evidence="1 2">
    <name type="scientific">Ensete ventricosum</name>
    <name type="common">Abyssinian banana</name>
    <name type="synonym">Musa ensete</name>
    <dbReference type="NCBI Taxonomy" id="4639"/>
    <lineage>
        <taxon>Eukaryota</taxon>
        <taxon>Viridiplantae</taxon>
        <taxon>Streptophyta</taxon>
        <taxon>Embryophyta</taxon>
        <taxon>Tracheophyta</taxon>
        <taxon>Spermatophyta</taxon>
        <taxon>Magnoliopsida</taxon>
        <taxon>Liliopsida</taxon>
        <taxon>Zingiberales</taxon>
        <taxon>Musaceae</taxon>
        <taxon>Ensete</taxon>
    </lineage>
</organism>
<evidence type="ECO:0000313" key="2">
    <source>
        <dbReference type="Proteomes" id="UP000287651"/>
    </source>
</evidence>
<dbReference type="Proteomes" id="UP000287651">
    <property type="component" value="Unassembled WGS sequence"/>
</dbReference>
<sequence>MFRNRHTKRKCSVQHSPLLDMNRLAQPFWLYISAMEKIPVHESLHSIVHRCLVPESEMVGLAVSSTAGAVDLLPLDAMEDCDRCFPSYFQNAVIHPPSLPFPSLPFQDDEIRQ</sequence>
<protein>
    <submittedName>
        <fullName evidence="1">Uncharacterized protein</fullName>
    </submittedName>
</protein>
<dbReference type="EMBL" id="AMZH03032586">
    <property type="protein sequence ID" value="RRT32328.1"/>
    <property type="molecule type" value="Genomic_DNA"/>
</dbReference>
<gene>
    <name evidence="1" type="ORF">B296_00056740</name>
</gene>
<name>A0A426WYN7_ENSVE</name>
<proteinExistence type="predicted"/>
<comment type="caution">
    <text evidence="1">The sequence shown here is derived from an EMBL/GenBank/DDBJ whole genome shotgun (WGS) entry which is preliminary data.</text>
</comment>
<dbReference type="AlphaFoldDB" id="A0A426WYN7"/>